<dbReference type="EMBL" id="SDPU01000028">
    <property type="protein sequence ID" value="RYU10785.1"/>
    <property type="molecule type" value="Genomic_DNA"/>
</dbReference>
<name>A0A4Q5J0I2_9ACTN</name>
<feature type="domain" description="Amidohydrolase-related" evidence="2">
    <location>
        <begin position="47"/>
        <end position="410"/>
    </location>
</feature>
<dbReference type="SUPFAM" id="SSF51556">
    <property type="entry name" value="Metallo-dependent hydrolases"/>
    <property type="match status" value="1"/>
</dbReference>
<evidence type="ECO:0000313" key="4">
    <source>
        <dbReference type="Proteomes" id="UP000291189"/>
    </source>
</evidence>
<dbReference type="InterPro" id="IPR032466">
    <property type="entry name" value="Metal_Hydrolase"/>
</dbReference>
<dbReference type="GO" id="GO:0050416">
    <property type="term" value="F:formimidoylglutamate deiminase activity"/>
    <property type="evidence" value="ECO:0007669"/>
    <property type="project" value="UniProtKB-EC"/>
</dbReference>
<organism evidence="3 4">
    <name type="scientific">Nocardioides iriomotensis</name>
    <dbReference type="NCBI Taxonomy" id="715784"/>
    <lineage>
        <taxon>Bacteria</taxon>
        <taxon>Bacillati</taxon>
        <taxon>Actinomycetota</taxon>
        <taxon>Actinomycetes</taxon>
        <taxon>Propionibacteriales</taxon>
        <taxon>Nocardioidaceae</taxon>
        <taxon>Nocardioides</taxon>
    </lineage>
</organism>
<dbReference type="Gene3D" id="3.20.20.140">
    <property type="entry name" value="Metal-dependent hydrolases"/>
    <property type="match status" value="1"/>
</dbReference>
<dbReference type="InterPro" id="IPR010252">
    <property type="entry name" value="HutF"/>
</dbReference>
<dbReference type="NCBIfam" id="NF006681">
    <property type="entry name" value="PRK09229.1-2"/>
    <property type="match status" value="1"/>
</dbReference>
<dbReference type="Pfam" id="PF01979">
    <property type="entry name" value="Amidohydro_1"/>
    <property type="match status" value="1"/>
</dbReference>
<sequence length="433" mass="45882">MSGWWLERALLPDGVVEGVRVEVEDGRFAAVNHGGADGAERLAGLTIPGLANCHSHAFHRALRGRTQEDRGTFWTWREQMYAVAARLDPDGYLALARATYREMALAGITSVGEFHYLHHGPDGTPYDDPNAMGHALVEAGRQAGVRVVLLDTCYLAAGIGREPEGVQRRFSDGTAEAWAERVEALDVPHRGAAVHSVRAVPREQVPLVAAWASRHEAPLHVHLSEQVAENDQCLDAYGITPTALLGEAGALGDRTSAVHATHLTAGDVAVLGESRTYACFCPTTERDLGDGIGPSRQLHEAGAPLTLGSDSHAVVDLFEEMRAVELDERLASEQRGHWASGELLAAATSVGHRSLGLADAGRIEVGARADLVTLDTTSPRTAGTGAGEATAVFAATAADVVHVVADGVVVATADDRRDVGAELDAVIRKVWDA</sequence>
<dbReference type="RefSeq" id="WP_129988376.1">
    <property type="nucleotide sequence ID" value="NZ_SDPU01000028.1"/>
</dbReference>
<keyword evidence="4" id="KW-1185">Reference proteome</keyword>
<accession>A0A4Q5J0I2</accession>
<proteinExistence type="predicted"/>
<evidence type="ECO:0000313" key="3">
    <source>
        <dbReference type="EMBL" id="RYU10785.1"/>
    </source>
</evidence>
<dbReference type="PANTHER" id="PTHR43794:SF11">
    <property type="entry name" value="AMIDOHYDROLASE-RELATED DOMAIN-CONTAINING PROTEIN"/>
    <property type="match status" value="1"/>
</dbReference>
<dbReference type="InterPro" id="IPR050287">
    <property type="entry name" value="MTA/SAH_deaminase"/>
</dbReference>
<dbReference type="Proteomes" id="UP000291189">
    <property type="component" value="Unassembled WGS sequence"/>
</dbReference>
<dbReference type="AlphaFoldDB" id="A0A4Q5J0I2"/>
<dbReference type="SUPFAM" id="SSF51338">
    <property type="entry name" value="Composite domain of metallo-dependent hydrolases"/>
    <property type="match status" value="1"/>
</dbReference>
<dbReference type="OrthoDB" id="3204583at2"/>
<evidence type="ECO:0000259" key="2">
    <source>
        <dbReference type="Pfam" id="PF01979"/>
    </source>
</evidence>
<gene>
    <name evidence="3" type="ORF">ETU37_16200</name>
</gene>
<dbReference type="InterPro" id="IPR006680">
    <property type="entry name" value="Amidohydro-rel"/>
</dbReference>
<dbReference type="NCBIfam" id="TIGR02022">
    <property type="entry name" value="hutF"/>
    <property type="match status" value="1"/>
</dbReference>
<protein>
    <submittedName>
        <fullName evidence="3">Formimidoylglutamate deiminase</fullName>
        <ecNumber evidence="3">3.5.3.13</ecNumber>
    </submittedName>
</protein>
<reference evidence="3 4" key="1">
    <citation type="submission" date="2019-01" db="EMBL/GenBank/DDBJ databases">
        <title>Nocardioides guangzhouensis sp. nov., an actinobacterium isolated from soil.</title>
        <authorList>
            <person name="Fu Y."/>
            <person name="Cai Y."/>
            <person name="Lin Z."/>
            <person name="Chen P."/>
        </authorList>
    </citation>
    <scope>NUCLEOTIDE SEQUENCE [LARGE SCALE GENOMIC DNA]</scope>
    <source>
        <strain evidence="3 4">NBRC 105384</strain>
    </source>
</reference>
<dbReference type="InterPro" id="IPR011059">
    <property type="entry name" value="Metal-dep_hydrolase_composite"/>
</dbReference>
<evidence type="ECO:0000256" key="1">
    <source>
        <dbReference type="ARBA" id="ARBA00022801"/>
    </source>
</evidence>
<comment type="caution">
    <text evidence="3">The sequence shown here is derived from an EMBL/GenBank/DDBJ whole genome shotgun (WGS) entry which is preliminary data.</text>
</comment>
<dbReference type="Gene3D" id="2.30.40.10">
    <property type="entry name" value="Urease, subunit C, domain 1"/>
    <property type="match status" value="1"/>
</dbReference>
<keyword evidence="1 3" id="KW-0378">Hydrolase</keyword>
<dbReference type="PANTHER" id="PTHR43794">
    <property type="entry name" value="AMINOHYDROLASE SSNA-RELATED"/>
    <property type="match status" value="1"/>
</dbReference>
<dbReference type="EC" id="3.5.3.13" evidence="3"/>